<keyword evidence="2" id="KW-0808">Transferase</keyword>
<dbReference type="GO" id="GO:0016757">
    <property type="term" value="F:glycosyltransferase activity"/>
    <property type="evidence" value="ECO:0007669"/>
    <property type="project" value="UniProtKB-KW"/>
</dbReference>
<reference evidence="2" key="1">
    <citation type="submission" date="2020-01" db="EMBL/GenBank/DDBJ databases">
        <authorList>
            <person name="Qin S."/>
        </authorList>
    </citation>
    <scope>NUCLEOTIDE SEQUENCE</scope>
    <source>
        <strain evidence="2">CVir17-16-YZ6g</strain>
        <plasmid evidence="2">p17-15-vir-like</plasmid>
    </source>
</reference>
<organism evidence="2">
    <name type="scientific">Klebsiella pneumoniae</name>
    <dbReference type="NCBI Taxonomy" id="573"/>
    <lineage>
        <taxon>Bacteria</taxon>
        <taxon>Pseudomonadati</taxon>
        <taxon>Pseudomonadota</taxon>
        <taxon>Gammaproteobacteria</taxon>
        <taxon>Enterobacterales</taxon>
        <taxon>Enterobacteriaceae</taxon>
        <taxon>Klebsiella/Raoultella group</taxon>
        <taxon>Klebsiella</taxon>
        <taxon>Klebsiella pneumoniae complex</taxon>
    </lineage>
</organism>
<protein>
    <submittedName>
        <fullName evidence="2">Adenine/guanine phosphoribosyltransferases and related PRPP-binding proteins</fullName>
    </submittedName>
</protein>
<name>A0A8B0SUD2_KLEPN</name>
<dbReference type="Pfam" id="PF12500">
    <property type="entry name" value="TRSP"/>
    <property type="match status" value="1"/>
</dbReference>
<geneLocation type="plasmid" evidence="2">
    <name>p17-15-vir-like</name>
</geneLocation>
<proteinExistence type="predicted"/>
<keyword evidence="2" id="KW-0614">Plasmid</keyword>
<evidence type="ECO:0000259" key="1">
    <source>
        <dbReference type="Pfam" id="PF12500"/>
    </source>
</evidence>
<dbReference type="EMBL" id="MN956836">
    <property type="protein sequence ID" value="QTX15015.1"/>
    <property type="molecule type" value="Genomic_DNA"/>
</dbReference>
<sequence>MKRQVLRSCSVRRPAHRFPLSYAIQSAIAFSDNYGLGIPNYVYNVAHQQFDRILICCETPASSVDPPAA</sequence>
<keyword evidence="2" id="KW-0328">Glycosyltransferase</keyword>
<dbReference type="AlphaFoldDB" id="A0A8B0SUD2"/>
<accession>A0A8B0SUD2</accession>
<feature type="domain" description="TRSP" evidence="1">
    <location>
        <begin position="4"/>
        <end position="62"/>
    </location>
</feature>
<evidence type="ECO:0000313" key="2">
    <source>
        <dbReference type="EMBL" id="QTX15015.1"/>
    </source>
</evidence>
<dbReference type="InterPro" id="IPR022537">
    <property type="entry name" value="TRSP_dom"/>
</dbReference>